<feature type="region of interest" description="Disordered" evidence="1">
    <location>
        <begin position="169"/>
        <end position="245"/>
    </location>
</feature>
<sequence length="339" mass="37229">MTNAKWVDQDKAALVDFVYSRKAELGDGGNLVKQLANGAAAHFVQIGPPKQGGPKTANACQTQWKSLKKIYEAIRDVKDHCYVGASGWPWNDDNGFQVKPENADAWRAFSKAHPVFSPFANRGWPLYEKMSEMCPKIPKGRHVFSAGSSQADLQLSQSGNIFQSILSESQNDEDGLSLGQDEWPESPRHREASPLEEETEAASQSLSQSVSQADKEMIQPTPVKPASAKKRAAEGDDTPATKKARVTGPDALYAISQSTLAVSSALRDMLGSHVVPSPERRKQASLLLKDDHSLTQTDKVSLHLLFSKNTAAADSYRNAEDWIRDDVAQRLLQLDDPFL</sequence>
<protein>
    <recommendedName>
        <fullName evidence="4">Myb/SANT-like domain-containing protein</fullName>
    </recommendedName>
</protein>
<organism evidence="2 3">
    <name type="scientific">Lentinula guzmanii</name>
    <dbReference type="NCBI Taxonomy" id="2804957"/>
    <lineage>
        <taxon>Eukaryota</taxon>
        <taxon>Fungi</taxon>
        <taxon>Dikarya</taxon>
        <taxon>Basidiomycota</taxon>
        <taxon>Agaricomycotina</taxon>
        <taxon>Agaricomycetes</taxon>
        <taxon>Agaricomycetidae</taxon>
        <taxon>Agaricales</taxon>
        <taxon>Marasmiineae</taxon>
        <taxon>Omphalotaceae</taxon>
        <taxon>Lentinula</taxon>
    </lineage>
</organism>
<reference evidence="2" key="2">
    <citation type="journal article" date="2023" name="Proc. Natl. Acad. Sci. U.S.A.">
        <title>A global phylogenomic analysis of the shiitake genus Lentinula.</title>
        <authorList>
            <person name="Sierra-Patev S."/>
            <person name="Min B."/>
            <person name="Naranjo-Ortiz M."/>
            <person name="Looney B."/>
            <person name="Konkel Z."/>
            <person name="Slot J.C."/>
            <person name="Sakamoto Y."/>
            <person name="Steenwyk J.L."/>
            <person name="Rokas A."/>
            <person name="Carro J."/>
            <person name="Camarero S."/>
            <person name="Ferreira P."/>
            <person name="Molpeceres G."/>
            <person name="Ruiz-Duenas F.J."/>
            <person name="Serrano A."/>
            <person name="Henrissat B."/>
            <person name="Drula E."/>
            <person name="Hughes K.W."/>
            <person name="Mata J.L."/>
            <person name="Ishikawa N.K."/>
            <person name="Vargas-Isla R."/>
            <person name="Ushijima S."/>
            <person name="Smith C.A."/>
            <person name="Donoghue J."/>
            <person name="Ahrendt S."/>
            <person name="Andreopoulos W."/>
            <person name="He G."/>
            <person name="LaButti K."/>
            <person name="Lipzen A."/>
            <person name="Ng V."/>
            <person name="Riley R."/>
            <person name="Sandor L."/>
            <person name="Barry K."/>
            <person name="Martinez A.T."/>
            <person name="Xiao Y."/>
            <person name="Gibbons J.G."/>
            <person name="Terashima K."/>
            <person name="Grigoriev I.V."/>
            <person name="Hibbett D."/>
        </authorList>
    </citation>
    <scope>NUCLEOTIDE SEQUENCE</scope>
    <source>
        <strain evidence="2">ET3784</strain>
    </source>
</reference>
<dbReference type="AlphaFoldDB" id="A0AA38JJ24"/>
<dbReference type="EMBL" id="JANVFO010000001">
    <property type="protein sequence ID" value="KAJ3737677.1"/>
    <property type="molecule type" value="Genomic_DNA"/>
</dbReference>
<evidence type="ECO:0008006" key="4">
    <source>
        <dbReference type="Google" id="ProtNLM"/>
    </source>
</evidence>
<accession>A0AA38JJ24</accession>
<gene>
    <name evidence="2" type="ORF">DFJ43DRAFT_1148802</name>
</gene>
<feature type="compositionally biased region" description="Low complexity" evidence="1">
    <location>
        <begin position="201"/>
        <end position="212"/>
    </location>
</feature>
<reference evidence="2" key="1">
    <citation type="submission" date="2022-08" db="EMBL/GenBank/DDBJ databases">
        <authorList>
            <consortium name="DOE Joint Genome Institute"/>
            <person name="Min B."/>
            <person name="Sierra-Patev S."/>
            <person name="Naranjo-Ortiz M."/>
            <person name="Looney B."/>
            <person name="Konkel Z."/>
            <person name="Slot J.C."/>
            <person name="Sakamoto Y."/>
            <person name="Steenwyk J.L."/>
            <person name="Rokas A."/>
            <person name="Carro J."/>
            <person name="Camarero S."/>
            <person name="Ferreira P."/>
            <person name="Molpeceres G."/>
            <person name="Ruiz-duenas F.J."/>
            <person name="Serrano A."/>
            <person name="Henrissat B."/>
            <person name="Drula E."/>
            <person name="Hughes K.W."/>
            <person name="Mata J.L."/>
            <person name="Ishikawa N.K."/>
            <person name="Vargas-Isla R."/>
            <person name="Ushijima S."/>
            <person name="Smith C.A."/>
            <person name="Ahrendt S."/>
            <person name="Andreopoulos W."/>
            <person name="He G."/>
            <person name="LaButti K."/>
            <person name="Lipzen A."/>
            <person name="Ng V."/>
            <person name="Riley R."/>
            <person name="Sandor L."/>
            <person name="Barry K."/>
            <person name="Martinez A.T."/>
            <person name="Xiao Y."/>
            <person name="Gibbons J.G."/>
            <person name="Terashima K."/>
            <person name="Hibbett D.S."/>
            <person name="Grigoriev I.V."/>
        </authorList>
    </citation>
    <scope>NUCLEOTIDE SEQUENCE</scope>
    <source>
        <strain evidence="2">ET3784</strain>
    </source>
</reference>
<name>A0AA38JJ24_9AGAR</name>
<comment type="caution">
    <text evidence="2">The sequence shown here is derived from an EMBL/GenBank/DDBJ whole genome shotgun (WGS) entry which is preliminary data.</text>
</comment>
<proteinExistence type="predicted"/>
<evidence type="ECO:0000313" key="2">
    <source>
        <dbReference type="EMBL" id="KAJ3737677.1"/>
    </source>
</evidence>
<keyword evidence="3" id="KW-1185">Reference proteome</keyword>
<evidence type="ECO:0000313" key="3">
    <source>
        <dbReference type="Proteomes" id="UP001176059"/>
    </source>
</evidence>
<dbReference type="Proteomes" id="UP001176059">
    <property type="component" value="Unassembled WGS sequence"/>
</dbReference>
<evidence type="ECO:0000256" key="1">
    <source>
        <dbReference type="SAM" id="MobiDB-lite"/>
    </source>
</evidence>